<dbReference type="EMBL" id="JAYGIE010000111">
    <property type="protein sequence ID" value="MEA5480154.1"/>
    <property type="molecule type" value="Genomic_DNA"/>
</dbReference>
<protein>
    <submittedName>
        <fullName evidence="1">Uncharacterized protein</fullName>
    </submittedName>
</protein>
<evidence type="ECO:0000313" key="1">
    <source>
        <dbReference type="EMBL" id="MEA5480154.1"/>
    </source>
</evidence>
<keyword evidence="2" id="KW-1185">Reference proteome</keyword>
<proteinExistence type="predicted"/>
<accession>A0ABU5TPQ3</accession>
<name>A0ABU5TPQ3_9CYAN</name>
<gene>
    <name evidence="1" type="ORF">VB774_21195</name>
</gene>
<dbReference type="RefSeq" id="WP_323263229.1">
    <property type="nucleotide sequence ID" value="NZ_JAYGIE010000111.1"/>
</dbReference>
<sequence length="71" mass="8138">MSITLEERVAILEAEITLIKNKVESPTAPVKPWWEKITGTFANSPDYDKAMQLGKKYRESLRKASTKSRKK</sequence>
<reference evidence="1 2" key="1">
    <citation type="submission" date="2023-12" db="EMBL/GenBank/DDBJ databases">
        <title>Baltic Sea Cyanobacteria.</title>
        <authorList>
            <person name="Delbaje E."/>
            <person name="Fewer D.P."/>
            <person name="Shishido T.K."/>
        </authorList>
    </citation>
    <scope>NUCLEOTIDE SEQUENCE [LARGE SCALE GENOMIC DNA]</scope>
    <source>
        <strain evidence="1 2">UHCC 0370</strain>
    </source>
</reference>
<evidence type="ECO:0000313" key="2">
    <source>
        <dbReference type="Proteomes" id="UP001301388"/>
    </source>
</evidence>
<organism evidence="1 2">
    <name type="scientific">Pseudanabaena galeata UHCC 0370</name>
    <dbReference type="NCBI Taxonomy" id="3110310"/>
    <lineage>
        <taxon>Bacteria</taxon>
        <taxon>Bacillati</taxon>
        <taxon>Cyanobacteriota</taxon>
        <taxon>Cyanophyceae</taxon>
        <taxon>Pseudanabaenales</taxon>
        <taxon>Pseudanabaenaceae</taxon>
        <taxon>Pseudanabaena</taxon>
    </lineage>
</organism>
<comment type="caution">
    <text evidence="1">The sequence shown here is derived from an EMBL/GenBank/DDBJ whole genome shotgun (WGS) entry which is preliminary data.</text>
</comment>
<dbReference type="Proteomes" id="UP001301388">
    <property type="component" value="Unassembled WGS sequence"/>
</dbReference>